<evidence type="ECO:0000313" key="2">
    <source>
        <dbReference type="Proteomes" id="UP000711178"/>
    </source>
</evidence>
<organism evidence="1 2">
    <name type="scientific">Chromobacterium subtsugae</name>
    <dbReference type="NCBI Taxonomy" id="251747"/>
    <lineage>
        <taxon>Bacteria</taxon>
        <taxon>Pseudomonadati</taxon>
        <taxon>Pseudomonadota</taxon>
        <taxon>Betaproteobacteria</taxon>
        <taxon>Neisseriales</taxon>
        <taxon>Chromobacteriaceae</taxon>
        <taxon>Chromobacterium</taxon>
    </lineage>
</organism>
<sequence length="46" mass="5023">MAIDIPACDGHSVSSLYSKTGYKIAWGYSMFCRQSKPSKKKPLAGI</sequence>
<dbReference type="RefSeq" id="WP_155294750.1">
    <property type="nucleotide sequence ID" value="NZ_CP142381.1"/>
</dbReference>
<reference evidence="1 2" key="1">
    <citation type="submission" date="2021-05" db="EMBL/GenBank/DDBJ databases">
        <title>Draft Whole Genome Sequencing Of Biosensor Chromobacterium violaceum Strain CV026 Reveals A Regulatory RNA In Chromobacterium violaceum Phenotype Regulatory Network.</title>
        <authorList>
            <person name="Hong K.W."/>
            <person name="Chan K.G."/>
            <person name="Chang C.-Y."/>
        </authorList>
    </citation>
    <scope>NUCLEOTIDE SEQUENCE [LARGE SCALE GENOMIC DNA]</scope>
    <source>
        <strain evidence="1 2">ATCC 31532</strain>
    </source>
</reference>
<dbReference type="EMBL" id="JAHDTB010000024">
    <property type="protein sequence ID" value="MBW8289845.1"/>
    <property type="molecule type" value="Genomic_DNA"/>
</dbReference>
<proteinExistence type="predicted"/>
<protein>
    <submittedName>
        <fullName evidence="1">Uncharacterized protein</fullName>
    </submittedName>
</protein>
<dbReference type="Proteomes" id="UP000711178">
    <property type="component" value="Unassembled WGS sequence"/>
</dbReference>
<dbReference type="GeneID" id="89686606"/>
<keyword evidence="2" id="KW-1185">Reference proteome</keyword>
<name>A0ABS7FIE8_9NEIS</name>
<evidence type="ECO:0000313" key="1">
    <source>
        <dbReference type="EMBL" id="MBW8289845.1"/>
    </source>
</evidence>
<comment type="caution">
    <text evidence="1">The sequence shown here is derived from an EMBL/GenBank/DDBJ whole genome shotgun (WGS) entry which is preliminary data.</text>
</comment>
<gene>
    <name evidence="1" type="ORF">KIF53_19590</name>
</gene>
<accession>A0ABS7FIE8</accession>